<evidence type="ECO:0000259" key="1">
    <source>
        <dbReference type="SMART" id="SM00903"/>
    </source>
</evidence>
<gene>
    <name evidence="2" type="ORF">J7302_10660</name>
</gene>
<comment type="caution">
    <text evidence="2">The sequence shown here is derived from an EMBL/GenBank/DDBJ whole genome shotgun (WGS) entry which is preliminary data.</text>
</comment>
<dbReference type="InterPro" id="IPR012349">
    <property type="entry name" value="Split_barrel_FMN-bd"/>
</dbReference>
<name>A0ABS5XFX0_9GAMM</name>
<dbReference type="EMBL" id="JAGTIS010000004">
    <property type="protein sequence ID" value="MBT8766587.1"/>
    <property type="molecule type" value="Genomic_DNA"/>
</dbReference>
<evidence type="ECO:0000313" key="2">
    <source>
        <dbReference type="EMBL" id="MBT8766587.1"/>
    </source>
</evidence>
<dbReference type="RefSeq" id="WP_215373660.1">
    <property type="nucleotide sequence ID" value="NZ_JAGTIS010000004.1"/>
</dbReference>
<accession>A0ABS5XFX0</accession>
<dbReference type="Pfam" id="PF01613">
    <property type="entry name" value="Flavin_Reduct"/>
    <property type="match status" value="1"/>
</dbReference>
<dbReference type="PANTHER" id="PTHR43812">
    <property type="entry name" value="BLR2425 PROTEIN"/>
    <property type="match status" value="1"/>
</dbReference>
<reference evidence="2 3" key="1">
    <citation type="submission" date="2021-04" db="EMBL/GenBank/DDBJ databases">
        <title>Pseudomonas boanensis sp. nov., a bacterium isolated from river water used for household purposes in Boane District, Mozambique.</title>
        <authorList>
            <person name="Nicklasson M."/>
            <person name="Martin-Rodriguez A.J."/>
            <person name="Thorell K."/>
            <person name="Neves L."/>
            <person name="Mussagy A."/>
            <person name="Rydberg H.A."/>
            <person name="Hernroth B."/>
            <person name="Svensson-Stadler L."/>
            <person name="Sjoling A."/>
        </authorList>
    </citation>
    <scope>NUCLEOTIDE SEQUENCE [LARGE SCALE GENOMIC DNA]</scope>
    <source>
        <strain evidence="2 3">DB1</strain>
    </source>
</reference>
<feature type="domain" description="Flavin reductase like" evidence="1">
    <location>
        <begin position="19"/>
        <end position="178"/>
    </location>
</feature>
<evidence type="ECO:0000313" key="3">
    <source>
        <dbReference type="Proteomes" id="UP001519667"/>
    </source>
</evidence>
<dbReference type="Gene3D" id="2.30.110.10">
    <property type="entry name" value="Electron Transport, Fmn-binding Protein, Chain A"/>
    <property type="match status" value="1"/>
</dbReference>
<dbReference type="InterPro" id="IPR002563">
    <property type="entry name" value="Flavin_Rdtase-like_dom"/>
</dbReference>
<dbReference type="SUPFAM" id="SSF50475">
    <property type="entry name" value="FMN-binding split barrel"/>
    <property type="match status" value="1"/>
</dbReference>
<keyword evidence="3" id="KW-1185">Reference proteome</keyword>
<proteinExistence type="predicted"/>
<protein>
    <submittedName>
        <fullName evidence="2">Flavin reductase family protein</fullName>
    </submittedName>
</protein>
<dbReference type="PANTHER" id="PTHR43812:SF2">
    <property type="entry name" value="FLAVIN REDUCTASE LIKE DOMAIN-CONTAINING PROTEIN"/>
    <property type="match status" value="1"/>
</dbReference>
<dbReference type="SMART" id="SM00903">
    <property type="entry name" value="Flavin_Reduct"/>
    <property type="match status" value="1"/>
</dbReference>
<organism evidence="2 3">
    <name type="scientific">Metapseudomonas boanensis</name>
    <dbReference type="NCBI Taxonomy" id="2822138"/>
    <lineage>
        <taxon>Bacteria</taxon>
        <taxon>Pseudomonadati</taxon>
        <taxon>Pseudomonadota</taxon>
        <taxon>Gammaproteobacteria</taxon>
        <taxon>Pseudomonadales</taxon>
        <taxon>Pseudomonadaceae</taxon>
        <taxon>Metapseudomonas</taxon>
    </lineage>
</organism>
<dbReference type="Proteomes" id="UP001519667">
    <property type="component" value="Unassembled WGS sequence"/>
</dbReference>
<sequence length="230" mass="25441">MKYDPQENNCPLPYTPFRSCVVPRPIAWISSIDDKGNENLAPFSQCGIITFDPPMVMFSANHYPTGQRKDSAVNAEKNGWFVWNMATEALKDAVNISAMIVPSDQSEFELAGLAKVKADLSDVPMVKDSPCQLECRYVSTTVVQGNGELGTVDVIIGEVIRVHINDDYITPEGRVDIDGIRPIARMGYIDYTVINNSFSMEVPMTEEIRKIMNEIMAGSANKPVTAGEEK</sequence>